<sequence length="94" mass="10764">MWVMKEYGVAGSWAKLFTISPQEVVLRPLGFRKSGQLVVLELLWGDGKFCQSMDPNTKQFEDFRVDGSCTKSYQFMDSFVESIVLLDRPNAISY</sequence>
<protein>
    <recommendedName>
        <fullName evidence="3">F-box and associated interaction domains-containing protein</fullName>
    </recommendedName>
</protein>
<proteinExistence type="predicted"/>
<name>A0AAD4YZ64_PRUDU</name>
<dbReference type="Proteomes" id="UP001054821">
    <property type="component" value="Chromosome 6"/>
</dbReference>
<evidence type="ECO:0000313" key="2">
    <source>
        <dbReference type="Proteomes" id="UP001054821"/>
    </source>
</evidence>
<organism evidence="1 2">
    <name type="scientific">Prunus dulcis</name>
    <name type="common">Almond</name>
    <name type="synonym">Amygdalus dulcis</name>
    <dbReference type="NCBI Taxonomy" id="3755"/>
    <lineage>
        <taxon>Eukaryota</taxon>
        <taxon>Viridiplantae</taxon>
        <taxon>Streptophyta</taxon>
        <taxon>Embryophyta</taxon>
        <taxon>Tracheophyta</taxon>
        <taxon>Spermatophyta</taxon>
        <taxon>Magnoliopsida</taxon>
        <taxon>eudicotyledons</taxon>
        <taxon>Gunneridae</taxon>
        <taxon>Pentapetalae</taxon>
        <taxon>rosids</taxon>
        <taxon>fabids</taxon>
        <taxon>Rosales</taxon>
        <taxon>Rosaceae</taxon>
        <taxon>Amygdaloideae</taxon>
        <taxon>Amygdaleae</taxon>
        <taxon>Prunus</taxon>
    </lineage>
</organism>
<evidence type="ECO:0000313" key="1">
    <source>
        <dbReference type="EMBL" id="KAI5326018.1"/>
    </source>
</evidence>
<keyword evidence="2" id="KW-1185">Reference proteome</keyword>
<accession>A0AAD4YZ64</accession>
<reference evidence="1 2" key="1">
    <citation type="journal article" date="2022" name="G3 (Bethesda)">
        <title>Whole-genome sequence and methylome profiling of the almond [Prunus dulcis (Mill.) D.A. Webb] cultivar 'Nonpareil'.</title>
        <authorList>
            <person name="D'Amico-Willman K.M."/>
            <person name="Ouma W.Z."/>
            <person name="Meulia T."/>
            <person name="Sideli G.M."/>
            <person name="Gradziel T.M."/>
            <person name="Fresnedo-Ramirez J."/>
        </authorList>
    </citation>
    <scope>NUCLEOTIDE SEQUENCE [LARGE SCALE GENOMIC DNA]</scope>
    <source>
        <strain evidence="1">Clone GOH B32 T37-40</strain>
    </source>
</reference>
<evidence type="ECO:0008006" key="3">
    <source>
        <dbReference type="Google" id="ProtNLM"/>
    </source>
</evidence>
<dbReference type="EMBL" id="JAJFAZ020000006">
    <property type="protein sequence ID" value="KAI5326018.1"/>
    <property type="molecule type" value="Genomic_DNA"/>
</dbReference>
<comment type="caution">
    <text evidence="1">The sequence shown here is derived from an EMBL/GenBank/DDBJ whole genome shotgun (WGS) entry which is preliminary data.</text>
</comment>
<gene>
    <name evidence="1" type="ORF">L3X38_035092</name>
</gene>
<dbReference type="AlphaFoldDB" id="A0AAD4YZ64"/>